<evidence type="ECO:0000256" key="2">
    <source>
        <dbReference type="ARBA" id="ARBA00022475"/>
    </source>
</evidence>
<evidence type="ECO:0000256" key="6">
    <source>
        <dbReference type="SAM" id="Phobius"/>
    </source>
</evidence>
<keyword evidence="3 6" id="KW-0812">Transmembrane</keyword>
<dbReference type="Gene3D" id="3.40.720.10">
    <property type="entry name" value="Alkaline Phosphatase, subunit A"/>
    <property type="match status" value="1"/>
</dbReference>
<proteinExistence type="predicted"/>
<dbReference type="PANTHER" id="PTHR47371">
    <property type="entry name" value="LIPOTEICHOIC ACID SYNTHASE"/>
    <property type="match status" value="1"/>
</dbReference>
<feature type="transmembrane region" description="Helical" evidence="6">
    <location>
        <begin position="123"/>
        <end position="144"/>
    </location>
</feature>
<keyword evidence="5 6" id="KW-0472">Membrane</keyword>
<dbReference type="InterPro" id="IPR017850">
    <property type="entry name" value="Alkaline_phosphatase_core_sf"/>
</dbReference>
<dbReference type="KEGG" id="ntg:NSCAC_1077"/>
<evidence type="ECO:0000313" key="8">
    <source>
        <dbReference type="EMBL" id="CAB1276256.1"/>
    </source>
</evidence>
<keyword evidence="4 6" id="KW-1133">Transmembrane helix</keyword>
<reference evidence="8 9" key="1">
    <citation type="submission" date="2020-03" db="EMBL/GenBank/DDBJ databases">
        <authorList>
            <person name="Picone N."/>
        </authorList>
    </citation>
    <scope>NUCLEOTIDE SEQUENCE [LARGE SCALE GENOMIC DNA]</scope>
    <source>
        <strain evidence="8">NSCAC1</strain>
    </source>
</reference>
<dbReference type="InterPro" id="IPR000917">
    <property type="entry name" value="Sulfatase_N"/>
</dbReference>
<feature type="domain" description="Sulfatase N-terminal" evidence="7">
    <location>
        <begin position="228"/>
        <end position="447"/>
    </location>
</feature>
<feature type="transmembrane region" description="Helical" evidence="6">
    <location>
        <begin position="156"/>
        <end position="173"/>
    </location>
</feature>
<dbReference type="RefSeq" id="WP_197743808.1">
    <property type="nucleotide sequence ID" value="NZ_LR778175.1"/>
</dbReference>
<keyword evidence="9" id="KW-1185">Reference proteome</keyword>
<dbReference type="PANTHER" id="PTHR47371:SF3">
    <property type="entry name" value="PHOSPHOGLYCEROL TRANSFERASE I"/>
    <property type="match status" value="1"/>
</dbReference>
<gene>
    <name evidence="8" type="ORF">NSCAC_1077</name>
</gene>
<sequence>MYKRKEITALLSLPLLFIFLSIGRALLSEQGDLVLVGCHGCLILPTLQHDLILIATFLIASILWIKLPRYLRWAALLIQMGLVFVITADLIMLAEFGMRLSWHDVIKFGGEFKAIKSYIEIKLATITGILTLIGDTILLISWISHLRAANYLGQQGIRWLMMSVFACVLLYMLPTMTHHPLPWLYRNVVEINLPSGVDQVYSQTYQAQLKAHYKPPPWVCTQGLGLRQNVIIVLIESWSWYHSKDRLGVMDATPHLDQLVQKGTVWTQFFSNGFTTDHGLIALLGGIVPLPAVNRYHSLEGYAGFDKLSATLPQRLAADGYQSYFFTTGDLNFMDKGIWLKKLGFHYIEGDDHPFYQGMPRFAFNAAHDGWLYQRFLTWLDHEVPEKHPYLAVLETVTTHPPFMNPETGQQGEQAAFRFADTQVAYFVKELEQQDFFKDGLLILTSDQRALTPLRAAEVQAFGDVAPALLPLIILGGSLKGGEPITTAAQMADMPASLDYLLTDRSCQYQGRGNLFTIPPKSPQCILRPQGDQRDIIDAYCGTQHAQIKLDGDHTRVIEGNLPDAENIIQQINLQRILLGTQNINFTHIM</sequence>
<feature type="transmembrane region" description="Helical" evidence="6">
    <location>
        <begin position="74"/>
        <end position="94"/>
    </location>
</feature>
<evidence type="ECO:0000256" key="4">
    <source>
        <dbReference type="ARBA" id="ARBA00022989"/>
    </source>
</evidence>
<accession>A0A7G1QAT4</accession>
<dbReference type="InterPro" id="IPR050448">
    <property type="entry name" value="OpgB/LTA_synthase_biosynth"/>
</dbReference>
<feature type="transmembrane region" description="Helical" evidence="6">
    <location>
        <begin position="51"/>
        <end position="67"/>
    </location>
</feature>
<name>A0A7G1QAT4_9GAMM</name>
<dbReference type="SUPFAM" id="SSF53649">
    <property type="entry name" value="Alkaline phosphatase-like"/>
    <property type="match status" value="1"/>
</dbReference>
<evidence type="ECO:0000256" key="5">
    <source>
        <dbReference type="ARBA" id="ARBA00023136"/>
    </source>
</evidence>
<evidence type="ECO:0000256" key="3">
    <source>
        <dbReference type="ARBA" id="ARBA00022692"/>
    </source>
</evidence>
<evidence type="ECO:0000313" key="9">
    <source>
        <dbReference type="Proteomes" id="UP000516072"/>
    </source>
</evidence>
<dbReference type="GO" id="GO:0005886">
    <property type="term" value="C:plasma membrane"/>
    <property type="evidence" value="ECO:0007669"/>
    <property type="project" value="UniProtKB-SubCell"/>
</dbReference>
<comment type="subcellular location">
    <subcellularLocation>
        <location evidence="1">Cell membrane</location>
        <topology evidence="1">Multi-pass membrane protein</topology>
    </subcellularLocation>
</comment>
<evidence type="ECO:0000259" key="7">
    <source>
        <dbReference type="Pfam" id="PF00884"/>
    </source>
</evidence>
<keyword evidence="2" id="KW-1003">Cell membrane</keyword>
<dbReference type="Pfam" id="PF00884">
    <property type="entry name" value="Sulfatase"/>
    <property type="match status" value="1"/>
</dbReference>
<evidence type="ECO:0000256" key="1">
    <source>
        <dbReference type="ARBA" id="ARBA00004651"/>
    </source>
</evidence>
<dbReference type="EMBL" id="LR778175">
    <property type="protein sequence ID" value="CAB1276256.1"/>
    <property type="molecule type" value="Genomic_DNA"/>
</dbReference>
<dbReference type="Proteomes" id="UP000516072">
    <property type="component" value="Chromosome"/>
</dbReference>
<dbReference type="AlphaFoldDB" id="A0A7G1QAT4"/>
<organism evidence="8 9">
    <name type="scientific">Candidatus Nitrosacidococcus tergens</name>
    <dbReference type="NCBI Taxonomy" id="553981"/>
    <lineage>
        <taxon>Bacteria</taxon>
        <taxon>Pseudomonadati</taxon>
        <taxon>Pseudomonadota</taxon>
        <taxon>Gammaproteobacteria</taxon>
        <taxon>Chromatiales</taxon>
        <taxon>Chromatiaceae</taxon>
        <taxon>Candidatus Nitrosacidococcus</taxon>
    </lineage>
</organism>
<protein>
    <submittedName>
        <fullName evidence="8">Sulfatase</fullName>
    </submittedName>
</protein>